<name>U4Q8F3_9HYPH</name>
<proteinExistence type="predicted"/>
<dbReference type="AlphaFoldDB" id="U4Q8F3"/>
<reference evidence="1 2" key="1">
    <citation type="journal article" date="2013" name="Genome Announc.">
        <title>Complete Genome Sequence of the Sesbania Symbiont and Rice Growth-Promoting Endophyte Rhizobium sp. Strain IRBG74.</title>
        <authorList>
            <person name="Crook M.B."/>
            <person name="Mitra S."/>
            <person name="Ane J.M."/>
            <person name="Sadowsky M.J."/>
            <person name="Gyaneshwar P."/>
        </authorList>
    </citation>
    <scope>NUCLEOTIDE SEQUENCE [LARGE SCALE GENOMIC DNA]</scope>
    <source>
        <strain evidence="1 2">IRBG74</strain>
    </source>
</reference>
<sequence>MRSRTACTHEADRRRHKLLVRHAGLDPASSHGALRREKQVFCDQRIYRAGPRIKSGVTVRGICERAKPFTSTEDIGQGLPTGLTP</sequence>
<protein>
    <submittedName>
        <fullName evidence="1">Uncharacterized protein</fullName>
    </submittedName>
</protein>
<dbReference type="EMBL" id="HG518323">
    <property type="protein sequence ID" value="CDI10041.1"/>
    <property type="molecule type" value="Genomic_DNA"/>
</dbReference>
<dbReference type="Proteomes" id="UP000016944">
    <property type="component" value="Chromosome II"/>
</dbReference>
<accession>U4Q8F3</accession>
<evidence type="ECO:0000313" key="2">
    <source>
        <dbReference type="Proteomes" id="UP000016944"/>
    </source>
</evidence>
<organism evidence="1 2">
    <name type="scientific">Agrobacterium pusense</name>
    <dbReference type="NCBI Taxonomy" id="648995"/>
    <lineage>
        <taxon>Bacteria</taxon>
        <taxon>Pseudomonadati</taxon>
        <taxon>Pseudomonadota</taxon>
        <taxon>Alphaproteobacteria</taxon>
        <taxon>Hyphomicrobiales</taxon>
        <taxon>Rhizobiaceae</taxon>
        <taxon>Rhizobium/Agrobacterium group</taxon>
        <taxon>Agrobacterium</taxon>
    </lineage>
</organism>
<gene>
    <name evidence="1" type="ORF">BN877_II0241</name>
</gene>
<evidence type="ECO:0000313" key="1">
    <source>
        <dbReference type="EMBL" id="CDI10041.1"/>
    </source>
</evidence>
<dbReference type="HOGENOM" id="CLU_2510404_0_0_5"/>
<dbReference type="KEGG" id="rir:BN877_II0241"/>